<proteinExistence type="predicted"/>
<comment type="caution">
    <text evidence="1">The sequence shown here is derived from an EMBL/GenBank/DDBJ whole genome shotgun (WGS) entry which is preliminary data.</text>
</comment>
<gene>
    <name evidence="1" type="ORF">APLA_LOCUS12908</name>
</gene>
<dbReference type="Proteomes" id="UP000494256">
    <property type="component" value="Unassembled WGS sequence"/>
</dbReference>
<reference evidence="1 2" key="1">
    <citation type="submission" date="2020-04" db="EMBL/GenBank/DDBJ databases">
        <authorList>
            <person name="Wallbank WR R."/>
            <person name="Pardo Diaz C."/>
            <person name="Kozak K."/>
            <person name="Martin S."/>
            <person name="Jiggins C."/>
            <person name="Moest M."/>
            <person name="Warren A I."/>
            <person name="Byers J.R.P. K."/>
            <person name="Montejo-Kovacevich G."/>
            <person name="Yen C E."/>
        </authorList>
    </citation>
    <scope>NUCLEOTIDE SEQUENCE [LARGE SCALE GENOMIC DNA]</scope>
</reference>
<dbReference type="EMBL" id="CADEBD010000344">
    <property type="protein sequence ID" value="CAB3249465.1"/>
    <property type="molecule type" value="Genomic_DNA"/>
</dbReference>
<name>A0A8S1ANC4_ARCPL</name>
<evidence type="ECO:0000313" key="1">
    <source>
        <dbReference type="EMBL" id="CAB3249465.1"/>
    </source>
</evidence>
<dbReference type="AlphaFoldDB" id="A0A8S1ANC4"/>
<accession>A0A8S1ANC4</accession>
<dbReference type="OrthoDB" id="10064012at2759"/>
<organism evidence="1 2">
    <name type="scientific">Arctia plantaginis</name>
    <name type="common">Wood tiger moth</name>
    <name type="synonym">Phalaena plantaginis</name>
    <dbReference type="NCBI Taxonomy" id="874455"/>
    <lineage>
        <taxon>Eukaryota</taxon>
        <taxon>Metazoa</taxon>
        <taxon>Ecdysozoa</taxon>
        <taxon>Arthropoda</taxon>
        <taxon>Hexapoda</taxon>
        <taxon>Insecta</taxon>
        <taxon>Pterygota</taxon>
        <taxon>Neoptera</taxon>
        <taxon>Endopterygota</taxon>
        <taxon>Lepidoptera</taxon>
        <taxon>Glossata</taxon>
        <taxon>Ditrysia</taxon>
        <taxon>Noctuoidea</taxon>
        <taxon>Erebidae</taxon>
        <taxon>Arctiinae</taxon>
        <taxon>Arctia</taxon>
    </lineage>
</organism>
<sequence length="84" mass="9953">MPANCQPSHRQRAHLNTLDLNIKVGIHVSPPYINREGFKSFERFLDTNKRLMFDRTRIIRSDLILQGLKLHRGTVYETYVMKVR</sequence>
<evidence type="ECO:0000313" key="2">
    <source>
        <dbReference type="Proteomes" id="UP000494256"/>
    </source>
</evidence>
<protein>
    <submittedName>
        <fullName evidence="1">Uncharacterized protein</fullName>
    </submittedName>
</protein>